<dbReference type="Proteomes" id="UP001152798">
    <property type="component" value="Chromosome 5"/>
</dbReference>
<feature type="domain" description="Nose resistant-to-fluoxetine protein N-terminal" evidence="1">
    <location>
        <begin position="19"/>
        <end position="60"/>
    </location>
</feature>
<reference evidence="2" key="1">
    <citation type="submission" date="2022-01" db="EMBL/GenBank/DDBJ databases">
        <authorList>
            <person name="King R."/>
        </authorList>
    </citation>
    <scope>NUCLEOTIDE SEQUENCE</scope>
</reference>
<dbReference type="Pfam" id="PF20146">
    <property type="entry name" value="NRF"/>
    <property type="match status" value="1"/>
</dbReference>
<gene>
    <name evidence="2" type="ORF">NEZAVI_LOCUS11125</name>
</gene>
<evidence type="ECO:0000313" key="2">
    <source>
        <dbReference type="EMBL" id="CAH1402262.1"/>
    </source>
</evidence>
<dbReference type="OrthoDB" id="207378at2759"/>
<accession>A0A9P0HI87</accession>
<sequence length="96" mass="10712">MRISEELYESVLAVSSRIESKPYSQFFDSQELENDQFQPREISLGVCLPDSCSATDLKTLIEATTSNLPNTVTIQRVRPVPGPYSILSDPKLHVLA</sequence>
<keyword evidence="3" id="KW-1185">Reference proteome</keyword>
<dbReference type="InterPro" id="IPR006621">
    <property type="entry name" value="Nose-resist-to-fluoxetine_N"/>
</dbReference>
<protein>
    <recommendedName>
        <fullName evidence="1">Nose resistant-to-fluoxetine protein N-terminal domain-containing protein</fullName>
    </recommendedName>
</protein>
<dbReference type="EMBL" id="OV725081">
    <property type="protein sequence ID" value="CAH1402262.1"/>
    <property type="molecule type" value="Genomic_DNA"/>
</dbReference>
<organism evidence="2 3">
    <name type="scientific">Nezara viridula</name>
    <name type="common">Southern green stink bug</name>
    <name type="synonym">Cimex viridulus</name>
    <dbReference type="NCBI Taxonomy" id="85310"/>
    <lineage>
        <taxon>Eukaryota</taxon>
        <taxon>Metazoa</taxon>
        <taxon>Ecdysozoa</taxon>
        <taxon>Arthropoda</taxon>
        <taxon>Hexapoda</taxon>
        <taxon>Insecta</taxon>
        <taxon>Pterygota</taxon>
        <taxon>Neoptera</taxon>
        <taxon>Paraneoptera</taxon>
        <taxon>Hemiptera</taxon>
        <taxon>Heteroptera</taxon>
        <taxon>Panheteroptera</taxon>
        <taxon>Pentatomomorpha</taxon>
        <taxon>Pentatomoidea</taxon>
        <taxon>Pentatomidae</taxon>
        <taxon>Pentatominae</taxon>
        <taxon>Nezara</taxon>
    </lineage>
</organism>
<evidence type="ECO:0000259" key="1">
    <source>
        <dbReference type="Pfam" id="PF20146"/>
    </source>
</evidence>
<dbReference type="AlphaFoldDB" id="A0A9P0HI87"/>
<evidence type="ECO:0000313" key="3">
    <source>
        <dbReference type="Proteomes" id="UP001152798"/>
    </source>
</evidence>
<name>A0A9P0HI87_NEZVI</name>
<proteinExistence type="predicted"/>